<feature type="transmembrane region" description="Helical" evidence="1">
    <location>
        <begin position="189"/>
        <end position="210"/>
    </location>
</feature>
<evidence type="ECO:0000256" key="1">
    <source>
        <dbReference type="SAM" id="Phobius"/>
    </source>
</evidence>
<organism evidence="2 3">
    <name type="scientific">Planomonospora sphaerica</name>
    <dbReference type="NCBI Taxonomy" id="161355"/>
    <lineage>
        <taxon>Bacteria</taxon>
        <taxon>Bacillati</taxon>
        <taxon>Actinomycetota</taxon>
        <taxon>Actinomycetes</taxon>
        <taxon>Streptosporangiales</taxon>
        <taxon>Streptosporangiaceae</taxon>
        <taxon>Planomonospora</taxon>
    </lineage>
</organism>
<feature type="transmembrane region" description="Helical" evidence="1">
    <location>
        <begin position="18"/>
        <end position="39"/>
    </location>
</feature>
<feature type="transmembrane region" description="Helical" evidence="1">
    <location>
        <begin position="128"/>
        <end position="151"/>
    </location>
</feature>
<evidence type="ECO:0000313" key="3">
    <source>
        <dbReference type="Proteomes" id="UP000077701"/>
    </source>
</evidence>
<dbReference type="Proteomes" id="UP000077701">
    <property type="component" value="Unassembled WGS sequence"/>
</dbReference>
<gene>
    <name evidence="2" type="ORF">PS9374_05178</name>
</gene>
<keyword evidence="1" id="KW-0472">Membrane</keyword>
<reference evidence="3" key="2">
    <citation type="submission" date="2016-04" db="EMBL/GenBank/DDBJ databases">
        <title>Planomonospora sphaerica JCM9374 whole genome shotgun sequence.</title>
        <authorList>
            <person name="Suzuki T."/>
            <person name="Dohra H."/>
            <person name="Kodani S."/>
        </authorList>
    </citation>
    <scope>NUCLEOTIDE SEQUENCE [LARGE SCALE GENOMIC DNA]</scope>
    <source>
        <strain evidence="3">JCM 9374</strain>
    </source>
</reference>
<proteinExistence type="predicted"/>
<name>A0A161MDA7_9ACTN</name>
<reference evidence="2 3" key="1">
    <citation type="journal article" date="2016" name="Genome Announc.">
        <title>Draft Genome Sequence of Planomonospora sphaerica JCM9374, a Rare Actinomycete.</title>
        <authorList>
            <person name="Dohra H."/>
            <person name="Suzuki T."/>
            <person name="Inoue Y."/>
            <person name="Kodani S."/>
        </authorList>
    </citation>
    <scope>NUCLEOTIDE SEQUENCE [LARGE SCALE GENOMIC DNA]</scope>
    <source>
        <strain evidence="2 3">JCM 9374</strain>
    </source>
</reference>
<dbReference type="AlphaFoldDB" id="A0A161MDA7"/>
<keyword evidence="3" id="KW-1185">Reference proteome</keyword>
<feature type="transmembrane region" description="Helical" evidence="1">
    <location>
        <begin position="89"/>
        <end position="108"/>
    </location>
</feature>
<dbReference type="STRING" id="161355.PS9374_05178"/>
<protein>
    <submittedName>
        <fullName evidence="2">Uncharacterized protein</fullName>
    </submittedName>
</protein>
<feature type="transmembrane region" description="Helical" evidence="1">
    <location>
        <begin position="59"/>
        <end position="77"/>
    </location>
</feature>
<keyword evidence="1" id="KW-0812">Transmembrane</keyword>
<dbReference type="EMBL" id="BDCX01000013">
    <property type="protein sequence ID" value="GAT69503.1"/>
    <property type="molecule type" value="Genomic_DNA"/>
</dbReference>
<feature type="transmembrane region" description="Helical" evidence="1">
    <location>
        <begin position="163"/>
        <end position="183"/>
    </location>
</feature>
<evidence type="ECO:0000313" key="2">
    <source>
        <dbReference type="EMBL" id="GAT69503.1"/>
    </source>
</evidence>
<accession>A0A161MDA7</accession>
<comment type="caution">
    <text evidence="2">The sequence shown here is derived from an EMBL/GenBank/DDBJ whole genome shotgun (WGS) entry which is preliminary data.</text>
</comment>
<keyword evidence="1" id="KW-1133">Transmembrane helix</keyword>
<sequence>MVIAELGQDEIPRTRLRMIGRTTAASGGALFLLGVVLHPARDGAGIRSAGDVYGLTHDVQALGLLLLAVSLASGYAVDFQRLGRKAIPVVLTAMIGHLLWFALIVIDGSRNPVVARYAPDIVHTPADLNTGVAAVVLPALLLFPLGCALLGRLLVRQGARWPGLLIGTGAIVYTIGGLTLFVTGPHSPVVQILEVGGAVPYALGFVMISLRRTSIAAFARP</sequence>